<dbReference type="EMBL" id="FPKW01000004">
    <property type="protein sequence ID" value="SFZ93221.1"/>
    <property type="molecule type" value="Genomic_DNA"/>
</dbReference>
<dbReference type="Gene3D" id="2.40.170.20">
    <property type="entry name" value="TonB-dependent receptor, beta-barrel domain"/>
    <property type="match status" value="1"/>
</dbReference>
<dbReference type="InterPro" id="IPR023996">
    <property type="entry name" value="TonB-dep_OMP_SusC/RagA"/>
</dbReference>
<dbReference type="InterPro" id="IPR036942">
    <property type="entry name" value="Beta-barrel_TonB_sf"/>
</dbReference>
<sequence>MKKYVASALVVCSISYVDAQKIAVKKDSVKTENIEEVVLTSSYGTQKLKEEVVGSIVTLTSNDIVTAQPYESLDKMIAGLASGVQIGNNSELAKPVNINIRGLGSLVPLNGFLGTSTQPLIIVDGIIIREDQPFDEAFFDGGSSAEMNINPLARFNPDNIETINILKDAAAVSLYGAEAANGVILITTKKGKRGKPSYSISSQYGVSQSINKVKYLNGQQYAQLFNDYNKNNSASGTGNYPWNGTDVNWFDVMNSNGDFFRTNFSVSGGMKHFNYRVGIDYSKNNEAKIINSLEKKGIDATLGLDYGKLKVNLYAAFNNLYKFQPNTYFNFILAPDRPVYDASGNFSLSGNAGIPNPLAAAYQNISDVDNNSLLSSLNVNYELFKNFKINTLFGVDISDKTNRDWKSGLNQSGIANKVNGRSRVSLSDASKWNLSTNLSYERNFAEKHHIDVIAGAEIRQDQDFKEVHNGTNFVVFDTYQDPSLALNTLTYRSLTQKNSGRSFFGQLNYDYKKKYFFSGSLRRDESSTFGPDTNASFNGGLGTSWVITNENFMSRQSVISFLRIRTSYGMTGNSRIGSYRSSGLYNIYQNGFDYDFPYSYPDSSSPPNRLLSWEKNEKWNIGLDFSLFNKVDFTVEAFRNNLSDMVVSRDIPLESGYSSAEINGGAMYNQGIEFSMRAKWINKSNFRWNSNFNISSVQNKVTDLIGLGDDYSVAALARAQKIGSSTSAIWGYQWLGVNPSNGQDMYLVNGEAKDANQFTPKASDYSIIGNSQPDLIGGFSNSFNYKKFSLSFLINFEIGGDVLTQGELIDKYSILFNRNMSVNALDYWQNPGDIVSNRKPTNKAVIANSTKYIYDNTHVKLQNINFSYQLPLDHIKNSFIKNASIFLDCTNVLYWYKQKSPADKNGIREFRYLYPEMRTFSFGFKANF</sequence>
<dbReference type="NCBIfam" id="TIGR04057">
    <property type="entry name" value="SusC_RagA_signa"/>
    <property type="match status" value="1"/>
</dbReference>
<protein>
    <submittedName>
        <fullName evidence="9">TonB-linked outer membrane protein, SusC/RagA family</fullName>
    </submittedName>
</protein>
<keyword evidence="6 7" id="KW-0998">Cell outer membrane</keyword>
<dbReference type="AlphaFoldDB" id="A0A1K2IL82"/>
<evidence type="ECO:0000313" key="9">
    <source>
        <dbReference type="EMBL" id="SFZ93221.1"/>
    </source>
</evidence>
<keyword evidence="4 7" id="KW-0812">Transmembrane</keyword>
<evidence type="ECO:0000313" key="10">
    <source>
        <dbReference type="Proteomes" id="UP000182034"/>
    </source>
</evidence>
<keyword evidence="5 7" id="KW-0472">Membrane</keyword>
<comment type="similarity">
    <text evidence="7">Belongs to the TonB-dependent receptor family.</text>
</comment>
<dbReference type="Gene3D" id="2.170.130.10">
    <property type="entry name" value="TonB-dependent receptor, plug domain"/>
    <property type="match status" value="1"/>
</dbReference>
<evidence type="ECO:0000256" key="3">
    <source>
        <dbReference type="ARBA" id="ARBA00022452"/>
    </source>
</evidence>
<dbReference type="InterPro" id="IPR037066">
    <property type="entry name" value="Plug_dom_sf"/>
</dbReference>
<name>A0A1K2IL82_9FLAO</name>
<evidence type="ECO:0000256" key="5">
    <source>
        <dbReference type="ARBA" id="ARBA00023136"/>
    </source>
</evidence>
<evidence type="ECO:0000259" key="8">
    <source>
        <dbReference type="Pfam" id="PF07715"/>
    </source>
</evidence>
<reference evidence="10" key="1">
    <citation type="submission" date="2016-10" db="EMBL/GenBank/DDBJ databases">
        <authorList>
            <person name="Varghese N."/>
            <person name="Submissions S."/>
        </authorList>
    </citation>
    <scope>NUCLEOTIDE SEQUENCE [LARGE SCALE GENOMIC DNA]</scope>
    <source>
        <strain evidence="10">SUR2</strain>
    </source>
</reference>
<dbReference type="Proteomes" id="UP000182034">
    <property type="component" value="Unassembled WGS sequence"/>
</dbReference>
<dbReference type="STRING" id="1612149.SAMN05216324_104247"/>
<dbReference type="SUPFAM" id="SSF56935">
    <property type="entry name" value="Porins"/>
    <property type="match status" value="1"/>
</dbReference>
<evidence type="ECO:0000256" key="6">
    <source>
        <dbReference type="ARBA" id="ARBA00023237"/>
    </source>
</evidence>
<dbReference type="InterPro" id="IPR012910">
    <property type="entry name" value="Plug_dom"/>
</dbReference>
<evidence type="ECO:0000256" key="1">
    <source>
        <dbReference type="ARBA" id="ARBA00004571"/>
    </source>
</evidence>
<dbReference type="OrthoDB" id="9768177at2"/>
<evidence type="ECO:0000256" key="4">
    <source>
        <dbReference type="ARBA" id="ARBA00022692"/>
    </source>
</evidence>
<keyword evidence="2 7" id="KW-0813">Transport</keyword>
<dbReference type="GO" id="GO:0009279">
    <property type="term" value="C:cell outer membrane"/>
    <property type="evidence" value="ECO:0007669"/>
    <property type="project" value="UniProtKB-SubCell"/>
</dbReference>
<organism evidence="9 10">
    <name type="scientific">Chryseobacterium limigenitum</name>
    <dbReference type="NCBI Taxonomy" id="1612149"/>
    <lineage>
        <taxon>Bacteria</taxon>
        <taxon>Pseudomonadati</taxon>
        <taxon>Bacteroidota</taxon>
        <taxon>Flavobacteriia</taxon>
        <taxon>Flavobacteriales</taxon>
        <taxon>Weeksellaceae</taxon>
        <taxon>Chryseobacterium group</taxon>
        <taxon>Chryseobacterium</taxon>
    </lineage>
</organism>
<dbReference type="InterPro" id="IPR039426">
    <property type="entry name" value="TonB-dep_rcpt-like"/>
</dbReference>
<keyword evidence="3 7" id="KW-1134">Transmembrane beta strand</keyword>
<dbReference type="NCBIfam" id="TIGR04056">
    <property type="entry name" value="OMP_RagA_SusC"/>
    <property type="match status" value="1"/>
</dbReference>
<dbReference type="RefSeq" id="WP_072408862.1">
    <property type="nucleotide sequence ID" value="NZ_FPKW01000004.1"/>
</dbReference>
<evidence type="ECO:0000256" key="7">
    <source>
        <dbReference type="PROSITE-ProRule" id="PRU01360"/>
    </source>
</evidence>
<evidence type="ECO:0000256" key="2">
    <source>
        <dbReference type="ARBA" id="ARBA00022448"/>
    </source>
</evidence>
<proteinExistence type="inferred from homology"/>
<comment type="subcellular location">
    <subcellularLocation>
        <location evidence="1 7">Cell outer membrane</location>
        <topology evidence="1 7">Multi-pass membrane protein</topology>
    </subcellularLocation>
</comment>
<dbReference type="Pfam" id="PF07715">
    <property type="entry name" value="Plug"/>
    <property type="match status" value="1"/>
</dbReference>
<dbReference type="PROSITE" id="PS52016">
    <property type="entry name" value="TONB_DEPENDENT_REC_3"/>
    <property type="match status" value="1"/>
</dbReference>
<gene>
    <name evidence="9" type="ORF">SAMN05216324_104247</name>
</gene>
<feature type="domain" description="TonB-dependent receptor plug" evidence="8">
    <location>
        <begin position="50"/>
        <end position="183"/>
    </location>
</feature>
<keyword evidence="10" id="KW-1185">Reference proteome</keyword>
<dbReference type="InterPro" id="IPR023997">
    <property type="entry name" value="TonB-dep_OMP_SusC/RagA_CS"/>
</dbReference>
<accession>A0A1K2IL82</accession>